<feature type="transmembrane region" description="Helical" evidence="1">
    <location>
        <begin position="249"/>
        <end position="269"/>
    </location>
</feature>
<sequence length="468" mass="50421">MITLQLLLALLLTVAPAWIWLHRLVPLETPARNWLLAGYSAALGMLATTLIMRLLSVIGLPFSLYSIGAVALLLCAAGLLAPASWRSGPAIVQPRAELPLSRWQYLFIGLCLALLAARLLSLGLELGTRPVTSWDAKQHWTKQARVFFELGAVAPYVSLQQWLELGGSGVYTNMHPDYPIATPLLQAWTATALGSWHESLVNLPWLVIWAATGLVFYSQARLAGASAAVAIGATYMVLSMPYLNIHIALAGYADALMACCYLGAVAALYNWSQQRSAFQLLLALLCGAGCMLIKNEGFYWFLTLFPGILLVLVGIRRGLMVLAVLALLLVLAIWLMPADLEIAGHSLAETRIRYRPDSWLSIYLSFLVHANWHVLAYIALAALAAVPLFARAALPVAAVVVSALLLYLALYLFTKNAVGAVQFTSLNRVALQLMPALGFFSLAVFTLLANRTQGSAKANGAASPAAAG</sequence>
<keyword evidence="1" id="KW-1133">Transmembrane helix</keyword>
<gene>
    <name evidence="2" type="ORF">F0M18_02275</name>
</gene>
<feature type="transmembrane region" description="Helical" evidence="1">
    <location>
        <begin position="33"/>
        <end position="55"/>
    </location>
</feature>
<keyword evidence="1" id="KW-0812">Transmembrane</keyword>
<evidence type="ECO:0000256" key="1">
    <source>
        <dbReference type="SAM" id="Phobius"/>
    </source>
</evidence>
<feature type="transmembrane region" description="Helical" evidence="1">
    <location>
        <begin position="360"/>
        <end position="386"/>
    </location>
</feature>
<feature type="transmembrane region" description="Helical" evidence="1">
    <location>
        <begin position="322"/>
        <end position="340"/>
    </location>
</feature>
<dbReference type="EMBL" id="VTUX01000001">
    <property type="protein sequence ID" value="KAA1194284.1"/>
    <property type="molecule type" value="Genomic_DNA"/>
</dbReference>
<evidence type="ECO:0000313" key="3">
    <source>
        <dbReference type="Proteomes" id="UP000323708"/>
    </source>
</evidence>
<feature type="transmembrane region" description="Helical" evidence="1">
    <location>
        <begin position="62"/>
        <end position="85"/>
    </location>
</feature>
<accession>A0A5B0X4M2</accession>
<comment type="caution">
    <text evidence="2">The sequence shown here is derived from an EMBL/GenBank/DDBJ whole genome shotgun (WGS) entry which is preliminary data.</text>
</comment>
<feature type="transmembrane region" description="Helical" evidence="1">
    <location>
        <begin position="429"/>
        <end position="449"/>
    </location>
</feature>
<feature type="transmembrane region" description="Helical" evidence="1">
    <location>
        <begin position="276"/>
        <end position="293"/>
    </location>
</feature>
<keyword evidence="1" id="KW-0472">Membrane</keyword>
<feature type="transmembrane region" description="Helical" evidence="1">
    <location>
        <begin position="224"/>
        <end position="243"/>
    </location>
</feature>
<name>A0A5B0X4M2_9GAMM</name>
<evidence type="ECO:0000313" key="2">
    <source>
        <dbReference type="EMBL" id="KAA1194284.1"/>
    </source>
</evidence>
<organism evidence="2 3">
    <name type="scientific">Pseudohalioglobus sediminis</name>
    <dbReference type="NCBI Taxonomy" id="2606449"/>
    <lineage>
        <taxon>Bacteria</taxon>
        <taxon>Pseudomonadati</taxon>
        <taxon>Pseudomonadota</taxon>
        <taxon>Gammaproteobacteria</taxon>
        <taxon>Cellvibrionales</taxon>
        <taxon>Halieaceae</taxon>
        <taxon>Pseudohalioglobus</taxon>
    </lineage>
</organism>
<reference evidence="2 3" key="1">
    <citation type="submission" date="2019-09" db="EMBL/GenBank/DDBJ databases">
        <authorList>
            <person name="Chen X.-Y."/>
        </authorList>
    </citation>
    <scope>NUCLEOTIDE SEQUENCE [LARGE SCALE GENOMIC DNA]</scope>
    <source>
        <strain evidence="2 3">NY5</strain>
    </source>
</reference>
<evidence type="ECO:0008006" key="4">
    <source>
        <dbReference type="Google" id="ProtNLM"/>
    </source>
</evidence>
<feature type="transmembrane region" description="Helical" evidence="1">
    <location>
        <begin position="299"/>
        <end position="315"/>
    </location>
</feature>
<dbReference type="RefSeq" id="WP_149609753.1">
    <property type="nucleotide sequence ID" value="NZ_VTUX01000001.1"/>
</dbReference>
<dbReference type="AlphaFoldDB" id="A0A5B0X4M2"/>
<protein>
    <recommendedName>
        <fullName evidence="4">Glycosyltransferase RgtA/B/C/D-like domain-containing protein</fullName>
    </recommendedName>
</protein>
<feature type="transmembrane region" description="Helical" evidence="1">
    <location>
        <begin position="393"/>
        <end position="414"/>
    </location>
</feature>
<dbReference type="Proteomes" id="UP000323708">
    <property type="component" value="Unassembled WGS sequence"/>
</dbReference>
<keyword evidence="3" id="KW-1185">Reference proteome</keyword>
<proteinExistence type="predicted"/>
<feature type="transmembrane region" description="Helical" evidence="1">
    <location>
        <begin position="105"/>
        <end position="126"/>
    </location>
</feature>